<gene>
    <name evidence="1" type="ORF">JTE90_026537</name>
</gene>
<dbReference type="Proteomes" id="UP000827092">
    <property type="component" value="Unassembled WGS sequence"/>
</dbReference>
<reference evidence="1 2" key="1">
    <citation type="journal article" date="2022" name="Nat. Ecol. Evol.">
        <title>A masculinizing supergene underlies an exaggerated male reproductive morph in a spider.</title>
        <authorList>
            <person name="Hendrickx F."/>
            <person name="De Corte Z."/>
            <person name="Sonet G."/>
            <person name="Van Belleghem S.M."/>
            <person name="Kostlbacher S."/>
            <person name="Vangestel C."/>
        </authorList>
    </citation>
    <scope>NUCLEOTIDE SEQUENCE [LARGE SCALE GENOMIC DNA]</scope>
    <source>
        <strain evidence="1">W744_W776</strain>
    </source>
</reference>
<protein>
    <submittedName>
        <fullName evidence="1">Uncharacterized protein</fullName>
    </submittedName>
</protein>
<name>A0AAV6VT34_9ARAC</name>
<proteinExistence type="predicted"/>
<dbReference type="EMBL" id="JAFNEN010000038">
    <property type="protein sequence ID" value="KAG8198641.1"/>
    <property type="molecule type" value="Genomic_DNA"/>
</dbReference>
<evidence type="ECO:0000313" key="1">
    <source>
        <dbReference type="EMBL" id="KAG8198641.1"/>
    </source>
</evidence>
<evidence type="ECO:0000313" key="2">
    <source>
        <dbReference type="Proteomes" id="UP000827092"/>
    </source>
</evidence>
<sequence length="91" mass="10703">MHNYYPLIPPSTTIQVKPLSRVFQQIKSPMPIFYFHKSNPTLEPLHFEIRNLIKPYMEQPSDKTKEPSKHTQTTLEQAAMLKRSRQLAPIK</sequence>
<keyword evidence="2" id="KW-1185">Reference proteome</keyword>
<dbReference type="AlphaFoldDB" id="A0AAV6VT34"/>
<organism evidence="1 2">
    <name type="scientific">Oedothorax gibbosus</name>
    <dbReference type="NCBI Taxonomy" id="931172"/>
    <lineage>
        <taxon>Eukaryota</taxon>
        <taxon>Metazoa</taxon>
        <taxon>Ecdysozoa</taxon>
        <taxon>Arthropoda</taxon>
        <taxon>Chelicerata</taxon>
        <taxon>Arachnida</taxon>
        <taxon>Araneae</taxon>
        <taxon>Araneomorphae</taxon>
        <taxon>Entelegynae</taxon>
        <taxon>Araneoidea</taxon>
        <taxon>Linyphiidae</taxon>
        <taxon>Erigoninae</taxon>
        <taxon>Oedothorax</taxon>
    </lineage>
</organism>
<accession>A0AAV6VT34</accession>
<comment type="caution">
    <text evidence="1">The sequence shown here is derived from an EMBL/GenBank/DDBJ whole genome shotgun (WGS) entry which is preliminary data.</text>
</comment>